<accession>A0ABT2VZI9</accession>
<protein>
    <recommendedName>
        <fullName evidence="3">Transposase</fullName>
    </recommendedName>
</protein>
<dbReference type="Proteomes" id="UP001208114">
    <property type="component" value="Unassembled WGS sequence"/>
</dbReference>
<dbReference type="RefSeq" id="WP_262991428.1">
    <property type="nucleotide sequence ID" value="NZ_JAOTEN010000005.1"/>
</dbReference>
<evidence type="ECO:0008006" key="3">
    <source>
        <dbReference type="Google" id="ProtNLM"/>
    </source>
</evidence>
<organism evidence="1 2">
    <name type="scientific">Chryseobacterium gilvum</name>
    <dbReference type="NCBI Taxonomy" id="2976534"/>
    <lineage>
        <taxon>Bacteria</taxon>
        <taxon>Pseudomonadati</taxon>
        <taxon>Bacteroidota</taxon>
        <taxon>Flavobacteriia</taxon>
        <taxon>Flavobacteriales</taxon>
        <taxon>Weeksellaceae</taxon>
        <taxon>Chryseobacterium group</taxon>
        <taxon>Chryseobacterium</taxon>
    </lineage>
</organism>
<proteinExistence type="predicted"/>
<sequence>MKKTEKFNQQIVSSIKNKQFKKKRTSLLHQIILILRREDVV</sequence>
<evidence type="ECO:0000313" key="1">
    <source>
        <dbReference type="EMBL" id="MCU7615406.1"/>
    </source>
</evidence>
<name>A0ABT2VZI9_9FLAO</name>
<evidence type="ECO:0000313" key="2">
    <source>
        <dbReference type="Proteomes" id="UP001208114"/>
    </source>
</evidence>
<dbReference type="EMBL" id="JAOTEN010000005">
    <property type="protein sequence ID" value="MCU7615406.1"/>
    <property type="molecule type" value="Genomic_DNA"/>
</dbReference>
<reference evidence="2" key="1">
    <citation type="submission" date="2023-07" db="EMBL/GenBank/DDBJ databases">
        <title>Chryseobacterium sp. GMJ5 Genome sequencing and assembly.</title>
        <authorList>
            <person name="Jung Y."/>
        </authorList>
    </citation>
    <scope>NUCLEOTIDE SEQUENCE [LARGE SCALE GENOMIC DNA]</scope>
    <source>
        <strain evidence="2">GMJ5</strain>
    </source>
</reference>
<comment type="caution">
    <text evidence="1">The sequence shown here is derived from an EMBL/GenBank/DDBJ whole genome shotgun (WGS) entry which is preliminary data.</text>
</comment>
<keyword evidence="2" id="KW-1185">Reference proteome</keyword>
<gene>
    <name evidence="1" type="ORF">N0B16_13245</name>
</gene>